<geneLocation type="mitochondrion" evidence="1"/>
<evidence type="ECO:0000313" key="1">
    <source>
        <dbReference type="EMBL" id="QFU80115.1"/>
    </source>
</evidence>
<accession>A0A5P9NW10</accession>
<name>A0A5P9NW10_COLSC</name>
<keyword evidence="1" id="KW-0496">Mitochondrion</keyword>
<dbReference type="AlphaFoldDB" id="A0A5P9NW10"/>
<reference evidence="1" key="1">
    <citation type="submission" date="2019-10" db="EMBL/GenBank/DDBJ databases">
        <title>Complete mitogenome of the streptophyte green alga Coleochaete scutata (Coleochaetophyceae).</title>
        <authorList>
            <person name="Turmel M."/>
            <person name="Otis C."/>
            <person name="Lemieux C."/>
        </authorList>
    </citation>
    <scope>NUCLEOTIDE SEQUENCE</scope>
</reference>
<dbReference type="EMBL" id="MN613583">
    <property type="protein sequence ID" value="QFU80115.1"/>
    <property type="molecule type" value="Genomic_DNA"/>
</dbReference>
<proteinExistence type="predicted"/>
<dbReference type="RefSeq" id="YP_009710010.1">
    <property type="nucleotide sequence ID" value="NC_045180.1"/>
</dbReference>
<sequence length="301" mass="34045">MFLQIIQHVSRSVNSSRMGLNSIFQSFEGLSPILSFSNYRRHDLSAFGLFYLWLYLLSSPILLNELISNQMYLFSNVSKPVGLILKNFLYMQKGNDFFSHEHELNTVSKITAHLKTIISELDEVLKTKGGIDSYSAKNGFYVSNLREESGVHQMQLVRQLLERASASLTGFDLVQTIWLSLNNLSTVREFGDTARLKDLLYNGKVTNSIGARKYRKVHEFMITDATPNIAYIALSVLFIDSHYCVINNEVFENTGGPSPNESHVPLCGNSISTYLLTLVRHISVDEVQSTPRGGRGRSYRE</sequence>
<gene>
    <name evidence="1" type="primary">orf301</name>
</gene>
<protein>
    <submittedName>
        <fullName evidence="1">Uncharacterized protein</fullName>
    </submittedName>
</protein>
<dbReference type="GeneID" id="42369816"/>
<organism evidence="1">
    <name type="scientific">Coleochaete scutata</name>
    <dbReference type="NCBI Taxonomy" id="3125"/>
    <lineage>
        <taxon>Eukaryota</taxon>
        <taxon>Viridiplantae</taxon>
        <taxon>Streptophyta</taxon>
        <taxon>Coleochaetophyceae</taxon>
        <taxon>Coleochaetales</taxon>
        <taxon>Coleochaetaceae</taxon>
        <taxon>Coleochaete</taxon>
    </lineage>
</organism>